<feature type="transmembrane region" description="Helical" evidence="7">
    <location>
        <begin position="183"/>
        <end position="208"/>
    </location>
</feature>
<feature type="domain" description="ABC transmembrane type-1" evidence="8">
    <location>
        <begin position="93"/>
        <end position="310"/>
    </location>
</feature>
<keyword evidence="2 7" id="KW-0813">Transport</keyword>
<reference evidence="9" key="2">
    <citation type="submission" date="2021-04" db="EMBL/GenBank/DDBJ databases">
        <authorList>
            <person name="Gilroy R."/>
        </authorList>
    </citation>
    <scope>NUCLEOTIDE SEQUENCE</scope>
    <source>
        <strain evidence="9">ChiHjej13B12-24818</strain>
    </source>
</reference>
<evidence type="ECO:0000256" key="2">
    <source>
        <dbReference type="ARBA" id="ARBA00022448"/>
    </source>
</evidence>
<feature type="transmembrane region" description="Helical" evidence="7">
    <location>
        <begin position="125"/>
        <end position="152"/>
    </location>
</feature>
<evidence type="ECO:0000256" key="3">
    <source>
        <dbReference type="ARBA" id="ARBA00022475"/>
    </source>
</evidence>
<comment type="caution">
    <text evidence="9">The sequence shown here is derived from an EMBL/GenBank/DDBJ whole genome shotgun (WGS) entry which is preliminary data.</text>
</comment>
<evidence type="ECO:0000256" key="6">
    <source>
        <dbReference type="ARBA" id="ARBA00023136"/>
    </source>
</evidence>
<protein>
    <submittedName>
        <fullName evidence="9">Sugar ABC transporter permease</fullName>
    </submittedName>
</protein>
<feature type="transmembrane region" description="Helical" evidence="7">
    <location>
        <begin position="289"/>
        <end position="311"/>
    </location>
</feature>
<evidence type="ECO:0000256" key="4">
    <source>
        <dbReference type="ARBA" id="ARBA00022692"/>
    </source>
</evidence>
<dbReference type="InterPro" id="IPR050809">
    <property type="entry name" value="UgpAE/MalFG_permease"/>
</dbReference>
<name>A0A9D2LC22_9MICO</name>
<dbReference type="PANTHER" id="PTHR43227">
    <property type="entry name" value="BLL4140 PROTEIN"/>
    <property type="match status" value="1"/>
</dbReference>
<evidence type="ECO:0000256" key="5">
    <source>
        <dbReference type="ARBA" id="ARBA00022989"/>
    </source>
</evidence>
<dbReference type="GO" id="GO:0055085">
    <property type="term" value="P:transmembrane transport"/>
    <property type="evidence" value="ECO:0007669"/>
    <property type="project" value="InterPro"/>
</dbReference>
<reference evidence="9" key="1">
    <citation type="journal article" date="2021" name="PeerJ">
        <title>Extensive microbial diversity within the chicken gut microbiome revealed by metagenomics and culture.</title>
        <authorList>
            <person name="Gilroy R."/>
            <person name="Ravi A."/>
            <person name="Getino M."/>
            <person name="Pursley I."/>
            <person name="Horton D.L."/>
            <person name="Alikhan N.F."/>
            <person name="Baker D."/>
            <person name="Gharbi K."/>
            <person name="Hall N."/>
            <person name="Watson M."/>
            <person name="Adriaenssens E.M."/>
            <person name="Foster-Nyarko E."/>
            <person name="Jarju S."/>
            <person name="Secka A."/>
            <person name="Antonio M."/>
            <person name="Oren A."/>
            <person name="Chaudhuri R.R."/>
            <person name="La Ragione R."/>
            <person name="Hildebrand F."/>
            <person name="Pallen M.J."/>
        </authorList>
    </citation>
    <scope>NUCLEOTIDE SEQUENCE</scope>
    <source>
        <strain evidence="9">ChiHjej13B12-24818</strain>
    </source>
</reference>
<sequence>MTQPPIRPDGATEMVRRTVPPGRRMRRTAAPWLLLSPALVLLAVLLLWPLIRVLNLSLQDYELRNLLQGTNDYIGLDNYVQVLTDPFLWKTVLPNTVGFALVCVTLTMIVGTVVALFLNTLGATWRVLCTTAIMVAWAVPALTGTYIFVWLFDPQSGLVISTLDSMGLMQPGSVNWFTNRLTFYGIATINVVYHGFPFIAVTVLAGLMTVPQERYEAAAVDGANSWRRFWNVTVPAMRPIFAVCIILSTIWDFKVFVQIYLMPGGDGSTREVMNLGVWSYTQSFAQGEYGMGSTIAVLLTSLLLVISVIYIRVLMKEEEL</sequence>
<proteinExistence type="inferred from homology"/>
<dbReference type="Proteomes" id="UP000823823">
    <property type="component" value="Unassembled WGS sequence"/>
</dbReference>
<gene>
    <name evidence="9" type="ORF">H9786_03710</name>
</gene>
<dbReference type="AlphaFoldDB" id="A0A9D2LC22"/>
<dbReference type="Gene3D" id="1.10.3720.10">
    <property type="entry name" value="MetI-like"/>
    <property type="match status" value="1"/>
</dbReference>
<keyword evidence="4 7" id="KW-0812">Transmembrane</keyword>
<dbReference type="InterPro" id="IPR035906">
    <property type="entry name" value="MetI-like_sf"/>
</dbReference>
<organism evidence="9 10">
    <name type="scientific">Candidatus Brachybacterium merdavium</name>
    <dbReference type="NCBI Taxonomy" id="2838513"/>
    <lineage>
        <taxon>Bacteria</taxon>
        <taxon>Bacillati</taxon>
        <taxon>Actinomycetota</taxon>
        <taxon>Actinomycetes</taxon>
        <taxon>Micrococcales</taxon>
        <taxon>Dermabacteraceae</taxon>
        <taxon>Brachybacterium</taxon>
    </lineage>
</organism>
<dbReference type="PANTHER" id="PTHR43227:SF8">
    <property type="entry name" value="DIACETYLCHITOBIOSE UPTAKE SYSTEM PERMEASE PROTEIN DASB"/>
    <property type="match status" value="1"/>
</dbReference>
<feature type="transmembrane region" description="Helical" evidence="7">
    <location>
        <begin position="229"/>
        <end position="251"/>
    </location>
</feature>
<dbReference type="GO" id="GO:0005886">
    <property type="term" value="C:plasma membrane"/>
    <property type="evidence" value="ECO:0007669"/>
    <property type="project" value="UniProtKB-SubCell"/>
</dbReference>
<accession>A0A9D2LC22</accession>
<dbReference type="Pfam" id="PF00528">
    <property type="entry name" value="BPD_transp_1"/>
    <property type="match status" value="1"/>
</dbReference>
<dbReference type="InterPro" id="IPR000515">
    <property type="entry name" value="MetI-like"/>
</dbReference>
<comment type="similarity">
    <text evidence="7">Belongs to the binding-protein-dependent transport system permease family.</text>
</comment>
<dbReference type="PROSITE" id="PS50928">
    <property type="entry name" value="ABC_TM1"/>
    <property type="match status" value="1"/>
</dbReference>
<comment type="subcellular location">
    <subcellularLocation>
        <location evidence="1 7">Cell membrane</location>
        <topology evidence="1 7">Multi-pass membrane protein</topology>
    </subcellularLocation>
</comment>
<keyword evidence="3" id="KW-1003">Cell membrane</keyword>
<evidence type="ECO:0000256" key="7">
    <source>
        <dbReference type="RuleBase" id="RU363032"/>
    </source>
</evidence>
<feature type="transmembrane region" description="Helical" evidence="7">
    <location>
        <begin position="32"/>
        <end position="51"/>
    </location>
</feature>
<evidence type="ECO:0000259" key="8">
    <source>
        <dbReference type="PROSITE" id="PS50928"/>
    </source>
</evidence>
<evidence type="ECO:0000256" key="1">
    <source>
        <dbReference type="ARBA" id="ARBA00004651"/>
    </source>
</evidence>
<keyword evidence="5 7" id="KW-1133">Transmembrane helix</keyword>
<evidence type="ECO:0000313" key="10">
    <source>
        <dbReference type="Proteomes" id="UP000823823"/>
    </source>
</evidence>
<feature type="transmembrane region" description="Helical" evidence="7">
    <location>
        <begin position="97"/>
        <end position="118"/>
    </location>
</feature>
<dbReference type="EMBL" id="DWZH01000029">
    <property type="protein sequence ID" value="HJB09631.1"/>
    <property type="molecule type" value="Genomic_DNA"/>
</dbReference>
<dbReference type="SUPFAM" id="SSF161098">
    <property type="entry name" value="MetI-like"/>
    <property type="match status" value="1"/>
</dbReference>
<dbReference type="CDD" id="cd06261">
    <property type="entry name" value="TM_PBP2"/>
    <property type="match status" value="1"/>
</dbReference>
<keyword evidence="6 7" id="KW-0472">Membrane</keyword>
<evidence type="ECO:0000313" key="9">
    <source>
        <dbReference type="EMBL" id="HJB09631.1"/>
    </source>
</evidence>